<feature type="transmembrane region" description="Helical" evidence="9">
    <location>
        <begin position="187"/>
        <end position="211"/>
    </location>
</feature>
<keyword evidence="11" id="KW-1185">Reference proteome</keyword>
<comment type="caution">
    <text evidence="10">The sequence shown here is derived from an EMBL/GenBank/DDBJ whole genome shotgun (WGS) entry which is preliminary data.</text>
</comment>
<feature type="transmembrane region" description="Helical" evidence="9">
    <location>
        <begin position="309"/>
        <end position="329"/>
    </location>
</feature>
<evidence type="ECO:0000256" key="1">
    <source>
        <dbReference type="ARBA" id="ARBA00004651"/>
    </source>
</evidence>
<comment type="similarity">
    <text evidence="2">Belongs to the autoinducer-2 exporter (AI-2E) (TC 2.A.86) family.</text>
</comment>
<name>A0ABP3YDZ3_9BACT</name>
<evidence type="ECO:0008006" key="12">
    <source>
        <dbReference type="Google" id="ProtNLM"/>
    </source>
</evidence>
<dbReference type="InterPro" id="IPR002549">
    <property type="entry name" value="AI-2E-like"/>
</dbReference>
<protein>
    <recommendedName>
        <fullName evidence="12">PurR-regulated permease PerM</fullName>
    </recommendedName>
</protein>
<feature type="transmembrane region" description="Helical" evidence="9">
    <location>
        <begin position="7"/>
        <end position="24"/>
    </location>
</feature>
<proteinExistence type="inferred from homology"/>
<dbReference type="Proteomes" id="UP001500469">
    <property type="component" value="Unassembled WGS sequence"/>
</dbReference>
<sequence length="416" mass="45322">MKSSNILVQFALLVIGVFFLIQGLVLAELFLVPLAFSILLALVCIPLARKLEKIGLSHGLATFASVISCILGYVAFFAVIAFQVGSISEKWPEMEKQFTPKVNEAVQKIESKTGLNVRDQMPPWLVSVDSTNQSKNEGPSESEAESGESKESRQNSQESTDQASGNGQQKEGTPAVSDGVKKQLGQLAVNLFGFLGNSFLTFVYLFFLLNYRHKVKLSILRFFRKEKRAQAKEVLEDSVSLALNFLGGRFLLILFLAIIYTVGMLIAGVENAILISVIAAILSLIPYLGVIIGYVLAISMTLFGGADTAALIIVTITYGLAQFIESYILEPFVVGDKVNLNPLTTIIVVVLGSSVWGVAGMILSIPIAGILKIVFDATRQLEPLGYMLGEEDVDDGDEKGFLSRWGEKLRGKISRK</sequence>
<organism evidence="10 11">
    <name type="scientific">Algoriphagus jejuensis</name>
    <dbReference type="NCBI Taxonomy" id="419934"/>
    <lineage>
        <taxon>Bacteria</taxon>
        <taxon>Pseudomonadati</taxon>
        <taxon>Bacteroidota</taxon>
        <taxon>Cytophagia</taxon>
        <taxon>Cytophagales</taxon>
        <taxon>Cyclobacteriaceae</taxon>
        <taxon>Algoriphagus</taxon>
    </lineage>
</organism>
<evidence type="ECO:0000256" key="5">
    <source>
        <dbReference type="ARBA" id="ARBA00022692"/>
    </source>
</evidence>
<evidence type="ECO:0000256" key="9">
    <source>
        <dbReference type="SAM" id="Phobius"/>
    </source>
</evidence>
<evidence type="ECO:0000256" key="8">
    <source>
        <dbReference type="SAM" id="MobiDB-lite"/>
    </source>
</evidence>
<evidence type="ECO:0000313" key="10">
    <source>
        <dbReference type="EMBL" id="GAA0878826.1"/>
    </source>
</evidence>
<keyword evidence="3" id="KW-0813">Transport</keyword>
<feature type="transmembrane region" description="Helical" evidence="9">
    <location>
        <begin position="273"/>
        <end position="297"/>
    </location>
</feature>
<evidence type="ECO:0000313" key="11">
    <source>
        <dbReference type="Proteomes" id="UP001500469"/>
    </source>
</evidence>
<keyword evidence="5 9" id="KW-0812">Transmembrane</keyword>
<evidence type="ECO:0000256" key="4">
    <source>
        <dbReference type="ARBA" id="ARBA00022475"/>
    </source>
</evidence>
<feature type="region of interest" description="Disordered" evidence="8">
    <location>
        <begin position="128"/>
        <end position="176"/>
    </location>
</feature>
<comment type="subcellular location">
    <subcellularLocation>
        <location evidence="1">Cell membrane</location>
        <topology evidence="1">Multi-pass membrane protein</topology>
    </subcellularLocation>
</comment>
<dbReference type="RefSeq" id="WP_343850592.1">
    <property type="nucleotide sequence ID" value="NZ_BAAAFI010000007.1"/>
</dbReference>
<dbReference type="PANTHER" id="PTHR21716">
    <property type="entry name" value="TRANSMEMBRANE PROTEIN"/>
    <property type="match status" value="1"/>
</dbReference>
<keyword evidence="7 9" id="KW-0472">Membrane</keyword>
<dbReference type="EMBL" id="BAAAFI010000007">
    <property type="protein sequence ID" value="GAA0878826.1"/>
    <property type="molecule type" value="Genomic_DNA"/>
</dbReference>
<feature type="transmembrane region" description="Helical" evidence="9">
    <location>
        <begin position="60"/>
        <end position="84"/>
    </location>
</feature>
<accession>A0ABP3YDZ3</accession>
<evidence type="ECO:0000256" key="3">
    <source>
        <dbReference type="ARBA" id="ARBA00022448"/>
    </source>
</evidence>
<gene>
    <name evidence="10" type="ORF">GCM10009119_17940</name>
</gene>
<dbReference type="PANTHER" id="PTHR21716:SF53">
    <property type="entry name" value="PERMEASE PERM-RELATED"/>
    <property type="match status" value="1"/>
</dbReference>
<dbReference type="Pfam" id="PF01594">
    <property type="entry name" value="AI-2E_transport"/>
    <property type="match status" value="1"/>
</dbReference>
<feature type="compositionally biased region" description="Polar residues" evidence="8">
    <location>
        <begin position="128"/>
        <end position="139"/>
    </location>
</feature>
<evidence type="ECO:0000256" key="2">
    <source>
        <dbReference type="ARBA" id="ARBA00009773"/>
    </source>
</evidence>
<feature type="transmembrane region" description="Helical" evidence="9">
    <location>
        <begin position="250"/>
        <end position="267"/>
    </location>
</feature>
<evidence type="ECO:0000256" key="7">
    <source>
        <dbReference type="ARBA" id="ARBA00023136"/>
    </source>
</evidence>
<feature type="transmembrane region" description="Helical" evidence="9">
    <location>
        <begin position="349"/>
        <end position="371"/>
    </location>
</feature>
<feature type="compositionally biased region" description="Polar residues" evidence="8">
    <location>
        <begin position="154"/>
        <end position="171"/>
    </location>
</feature>
<keyword evidence="6 9" id="KW-1133">Transmembrane helix</keyword>
<feature type="transmembrane region" description="Helical" evidence="9">
    <location>
        <begin position="30"/>
        <end position="48"/>
    </location>
</feature>
<reference evidence="11" key="1">
    <citation type="journal article" date="2019" name="Int. J. Syst. Evol. Microbiol.">
        <title>The Global Catalogue of Microorganisms (GCM) 10K type strain sequencing project: providing services to taxonomists for standard genome sequencing and annotation.</title>
        <authorList>
            <consortium name="The Broad Institute Genomics Platform"/>
            <consortium name="The Broad Institute Genome Sequencing Center for Infectious Disease"/>
            <person name="Wu L."/>
            <person name="Ma J."/>
        </authorList>
    </citation>
    <scope>NUCLEOTIDE SEQUENCE [LARGE SCALE GENOMIC DNA]</scope>
    <source>
        <strain evidence="11">JCM 16112</strain>
    </source>
</reference>
<evidence type="ECO:0000256" key="6">
    <source>
        <dbReference type="ARBA" id="ARBA00022989"/>
    </source>
</evidence>
<keyword evidence="4" id="KW-1003">Cell membrane</keyword>